<dbReference type="PANTHER" id="PTHR31973:SF187">
    <property type="entry name" value="MUTATOR TRANSPOSASE MUDRA PROTEIN"/>
    <property type="match status" value="1"/>
</dbReference>
<organism evidence="3 4">
    <name type="scientific">Arachis hypogaea</name>
    <name type="common">Peanut</name>
    <dbReference type="NCBI Taxonomy" id="3818"/>
    <lineage>
        <taxon>Eukaryota</taxon>
        <taxon>Viridiplantae</taxon>
        <taxon>Streptophyta</taxon>
        <taxon>Embryophyta</taxon>
        <taxon>Tracheophyta</taxon>
        <taxon>Spermatophyta</taxon>
        <taxon>Magnoliopsida</taxon>
        <taxon>eudicotyledons</taxon>
        <taxon>Gunneridae</taxon>
        <taxon>Pentapetalae</taxon>
        <taxon>rosids</taxon>
        <taxon>fabids</taxon>
        <taxon>Fabales</taxon>
        <taxon>Fabaceae</taxon>
        <taxon>Papilionoideae</taxon>
        <taxon>50 kb inversion clade</taxon>
        <taxon>dalbergioids sensu lato</taxon>
        <taxon>Dalbergieae</taxon>
        <taxon>Pterocarpus clade</taxon>
        <taxon>Arachis</taxon>
    </lineage>
</organism>
<feature type="domain" description="PB1-like" evidence="2">
    <location>
        <begin position="4"/>
        <end position="103"/>
    </location>
</feature>
<name>A0A444Z103_ARAHY</name>
<keyword evidence="4" id="KW-1185">Reference proteome</keyword>
<gene>
    <name evidence="3" type="ORF">Ahy_B05g075318</name>
</gene>
<evidence type="ECO:0000313" key="4">
    <source>
        <dbReference type="Proteomes" id="UP000289738"/>
    </source>
</evidence>
<evidence type="ECO:0000313" key="3">
    <source>
        <dbReference type="EMBL" id="RYR07846.1"/>
    </source>
</evidence>
<dbReference type="AlphaFoldDB" id="A0A444Z103"/>
<feature type="region of interest" description="Disordered" evidence="1">
    <location>
        <begin position="460"/>
        <end position="495"/>
    </location>
</feature>
<sequence>MALFNMRVHHGGLFGYDNGVLRYLKGQSTVMEDIDGDRWSVFEAYEELRHLGYLKSNISALWYIDPTKDDYERHLRLLVGDTEAIEMCTIAGRRGFVDLFVVHEVEDAEGFPEVGFLDVGGQTVGGQNEKPLGGGMDLVLFEGNVDNSDGARVADQQECDNKDGGVELGQEGDEADGDDASSGEDSDDPTYLPSDEEENSVEDIHFTDSDEVYDYESGFGEDNAVPKDCNVEKGKKVVTSDLDDEDAVDSDELEQDYVIAGVGMGDDDGEDHAEEGGQRFPVHKTQKEMGKYQWKVSTLYESRQEFKDTVAAYAVNTARNIKFSKCDLVRVRAVCQKGCPFWLYAHRVGEESTWQLRSMNLQHTCMQTHRVGIMHSKWLGTQFKKKVESNPKIKVKELVAKAHKKWNLTGAFREQYKRINDYCHELLRTNPGSTVILKAVIHPVNGSELWERTQYDDVIPPPYRRPSHRPVKKRKRGATEEDIRSQTHMSRRGEVQRCSNCGGVGHKKSGCSLPKKRGSTSIMIANYISLLLYDMPKVQPTELRRMQLSWHLVRQLGEGERGLLHHHHPIYQHLIPGKPPTRPKKREARPTTEAPQPKKASTKPKKASTQPNILAQPKNKAASSATSTSNKQPPSQPSVKKRPFSIIQCSAPHLPMQKLRLMAKLPPSQWGNL</sequence>
<feature type="compositionally biased region" description="Basic and acidic residues" evidence="1">
    <location>
        <begin position="477"/>
        <end position="495"/>
    </location>
</feature>
<dbReference type="PANTHER" id="PTHR31973">
    <property type="entry name" value="POLYPROTEIN, PUTATIVE-RELATED"/>
    <property type="match status" value="1"/>
</dbReference>
<evidence type="ECO:0000256" key="1">
    <source>
        <dbReference type="SAM" id="MobiDB-lite"/>
    </source>
</evidence>
<feature type="region of interest" description="Disordered" evidence="1">
    <location>
        <begin position="571"/>
        <end position="644"/>
    </location>
</feature>
<comment type="caution">
    <text evidence="3">The sequence shown here is derived from an EMBL/GenBank/DDBJ whole genome shotgun (WGS) entry which is preliminary data.</text>
</comment>
<accession>A0A444Z103</accession>
<proteinExistence type="predicted"/>
<dbReference type="Pfam" id="PF26130">
    <property type="entry name" value="PB1-like"/>
    <property type="match status" value="1"/>
</dbReference>
<reference evidence="3 4" key="1">
    <citation type="submission" date="2019-01" db="EMBL/GenBank/DDBJ databases">
        <title>Sequencing of cultivated peanut Arachis hypogaea provides insights into genome evolution and oil improvement.</title>
        <authorList>
            <person name="Chen X."/>
        </authorList>
    </citation>
    <scope>NUCLEOTIDE SEQUENCE [LARGE SCALE GENOMIC DNA]</scope>
    <source>
        <strain evidence="4">cv. Fuhuasheng</strain>
        <tissue evidence="3">Leaves</tissue>
    </source>
</reference>
<dbReference type="EMBL" id="SDMP01000015">
    <property type="protein sequence ID" value="RYR07846.1"/>
    <property type="molecule type" value="Genomic_DNA"/>
</dbReference>
<protein>
    <recommendedName>
        <fullName evidence="2">PB1-like domain-containing protein</fullName>
    </recommendedName>
</protein>
<dbReference type="Proteomes" id="UP000289738">
    <property type="component" value="Chromosome B05"/>
</dbReference>
<dbReference type="InterPro" id="IPR058594">
    <property type="entry name" value="PB1-like_dom_pln"/>
</dbReference>
<feature type="compositionally biased region" description="Acidic residues" evidence="1">
    <location>
        <begin position="170"/>
        <end position="201"/>
    </location>
</feature>
<feature type="region of interest" description="Disordered" evidence="1">
    <location>
        <begin position="157"/>
        <end position="203"/>
    </location>
</feature>
<feature type="compositionally biased region" description="Low complexity" evidence="1">
    <location>
        <begin position="618"/>
        <end position="631"/>
    </location>
</feature>
<feature type="compositionally biased region" description="Basic residues" evidence="1">
    <location>
        <begin position="465"/>
        <end position="476"/>
    </location>
</feature>
<evidence type="ECO:0000259" key="2">
    <source>
        <dbReference type="Pfam" id="PF26130"/>
    </source>
</evidence>